<evidence type="ECO:0000259" key="8">
    <source>
        <dbReference type="PROSITE" id="PS50928"/>
    </source>
</evidence>
<dbReference type="Pfam" id="PF00528">
    <property type="entry name" value="BPD_transp_1"/>
    <property type="match status" value="1"/>
</dbReference>
<keyword evidence="5 7" id="KW-1133">Transmembrane helix</keyword>
<dbReference type="RefSeq" id="WP_209971494.1">
    <property type="nucleotide sequence ID" value="NZ_JAGGLB010000006.1"/>
</dbReference>
<evidence type="ECO:0000256" key="3">
    <source>
        <dbReference type="ARBA" id="ARBA00022475"/>
    </source>
</evidence>
<keyword evidence="2 7" id="KW-0813">Transport</keyword>
<evidence type="ECO:0000313" key="9">
    <source>
        <dbReference type="EMBL" id="MBP1990729.1"/>
    </source>
</evidence>
<name>A0ABS4IT36_9BACL</name>
<keyword evidence="3" id="KW-1003">Cell membrane</keyword>
<evidence type="ECO:0000256" key="4">
    <source>
        <dbReference type="ARBA" id="ARBA00022692"/>
    </source>
</evidence>
<organism evidence="9 10">
    <name type="scientific">Paenibacillus eucommiae</name>
    <dbReference type="NCBI Taxonomy" id="1355755"/>
    <lineage>
        <taxon>Bacteria</taxon>
        <taxon>Bacillati</taxon>
        <taxon>Bacillota</taxon>
        <taxon>Bacilli</taxon>
        <taxon>Bacillales</taxon>
        <taxon>Paenibacillaceae</taxon>
        <taxon>Paenibacillus</taxon>
    </lineage>
</organism>
<feature type="domain" description="ABC transmembrane type-1" evidence="8">
    <location>
        <begin position="73"/>
        <end position="276"/>
    </location>
</feature>
<sequence>MKDALDEKWFRGIAYLLLAATALSCLLPMLHIISLSLSDQQSVVSGRVAFWPQGWSMESYRMLFHGTRILPAFANSLVITFGGILLSMVFTIFAAYPLSRKTMYARRTFTLIIVFTMIFNGGMIPTFLVVKALGLLDSYGAIWFPSLVSAFNMLIMKNYFEQIPEEMEEAAKIDGCGEWRFLTQILLRVSLPVIAMVTLFYAILYWNSFFVVLIYIQDTEKYNLAVLVQQMLQSQSVLQEMNNLRPEDQMATTPEGIRSAGIMVMVIPMLLVYPFLQKYFIKGIMIGAIKG</sequence>
<dbReference type="EMBL" id="JAGGLB010000006">
    <property type="protein sequence ID" value="MBP1990729.1"/>
    <property type="molecule type" value="Genomic_DNA"/>
</dbReference>
<dbReference type="CDD" id="cd06261">
    <property type="entry name" value="TM_PBP2"/>
    <property type="match status" value="1"/>
</dbReference>
<reference evidence="9 10" key="1">
    <citation type="submission" date="2021-03" db="EMBL/GenBank/DDBJ databases">
        <title>Genomic Encyclopedia of Type Strains, Phase IV (KMG-IV): sequencing the most valuable type-strain genomes for metagenomic binning, comparative biology and taxonomic classification.</title>
        <authorList>
            <person name="Goeker M."/>
        </authorList>
    </citation>
    <scope>NUCLEOTIDE SEQUENCE [LARGE SCALE GENOMIC DNA]</scope>
    <source>
        <strain evidence="9 10">DSM 26048</strain>
    </source>
</reference>
<dbReference type="PROSITE" id="PS51257">
    <property type="entry name" value="PROKAR_LIPOPROTEIN"/>
    <property type="match status" value="1"/>
</dbReference>
<dbReference type="Gene3D" id="1.10.3720.10">
    <property type="entry name" value="MetI-like"/>
    <property type="match status" value="1"/>
</dbReference>
<comment type="similarity">
    <text evidence="7">Belongs to the binding-protein-dependent transport system permease family.</text>
</comment>
<dbReference type="PANTHER" id="PTHR43744">
    <property type="entry name" value="ABC TRANSPORTER PERMEASE PROTEIN MG189-RELATED-RELATED"/>
    <property type="match status" value="1"/>
</dbReference>
<evidence type="ECO:0000256" key="7">
    <source>
        <dbReference type="RuleBase" id="RU363032"/>
    </source>
</evidence>
<feature type="transmembrane region" description="Helical" evidence="7">
    <location>
        <begin position="256"/>
        <end position="276"/>
    </location>
</feature>
<dbReference type="InterPro" id="IPR035906">
    <property type="entry name" value="MetI-like_sf"/>
</dbReference>
<gene>
    <name evidence="9" type="ORF">J2Z66_002335</name>
</gene>
<keyword evidence="4 7" id="KW-0812">Transmembrane</keyword>
<dbReference type="PANTHER" id="PTHR43744:SF9">
    <property type="entry name" value="POLYGALACTURONAN_RHAMNOGALACTURONAN TRANSPORT SYSTEM PERMEASE PROTEIN YTCP"/>
    <property type="match status" value="1"/>
</dbReference>
<dbReference type="SUPFAM" id="SSF161098">
    <property type="entry name" value="MetI-like"/>
    <property type="match status" value="1"/>
</dbReference>
<keyword evidence="10" id="KW-1185">Reference proteome</keyword>
<dbReference type="Proteomes" id="UP001519287">
    <property type="component" value="Unassembled WGS sequence"/>
</dbReference>
<evidence type="ECO:0000256" key="2">
    <source>
        <dbReference type="ARBA" id="ARBA00022448"/>
    </source>
</evidence>
<comment type="subcellular location">
    <subcellularLocation>
        <location evidence="1 7">Cell membrane</location>
        <topology evidence="1 7">Multi-pass membrane protein</topology>
    </subcellularLocation>
</comment>
<comment type="caution">
    <text evidence="9">The sequence shown here is derived from an EMBL/GenBank/DDBJ whole genome shotgun (WGS) entry which is preliminary data.</text>
</comment>
<protein>
    <submittedName>
        <fullName evidence="9">Aldouronate transport system permease protein</fullName>
    </submittedName>
</protein>
<evidence type="ECO:0000256" key="6">
    <source>
        <dbReference type="ARBA" id="ARBA00023136"/>
    </source>
</evidence>
<feature type="transmembrane region" description="Helical" evidence="7">
    <location>
        <begin position="108"/>
        <end position="130"/>
    </location>
</feature>
<keyword evidence="6 7" id="KW-0472">Membrane</keyword>
<evidence type="ECO:0000256" key="1">
    <source>
        <dbReference type="ARBA" id="ARBA00004651"/>
    </source>
</evidence>
<feature type="transmembrane region" description="Helical" evidence="7">
    <location>
        <begin position="189"/>
        <end position="216"/>
    </location>
</feature>
<feature type="transmembrane region" description="Helical" evidence="7">
    <location>
        <begin position="72"/>
        <end position="96"/>
    </location>
</feature>
<proteinExistence type="inferred from homology"/>
<dbReference type="PROSITE" id="PS50928">
    <property type="entry name" value="ABC_TM1"/>
    <property type="match status" value="1"/>
</dbReference>
<evidence type="ECO:0000256" key="5">
    <source>
        <dbReference type="ARBA" id="ARBA00022989"/>
    </source>
</evidence>
<dbReference type="InterPro" id="IPR000515">
    <property type="entry name" value="MetI-like"/>
</dbReference>
<evidence type="ECO:0000313" key="10">
    <source>
        <dbReference type="Proteomes" id="UP001519287"/>
    </source>
</evidence>
<feature type="transmembrane region" description="Helical" evidence="7">
    <location>
        <begin position="12"/>
        <end position="33"/>
    </location>
</feature>
<accession>A0ABS4IT36</accession>